<accession>A0A4C1Z1C0</accession>
<dbReference type="EMBL" id="BGZK01001461">
    <property type="protein sequence ID" value="GBP80407.1"/>
    <property type="molecule type" value="Genomic_DNA"/>
</dbReference>
<organism evidence="1 2">
    <name type="scientific">Eumeta variegata</name>
    <name type="common">Bagworm moth</name>
    <name type="synonym">Eumeta japonica</name>
    <dbReference type="NCBI Taxonomy" id="151549"/>
    <lineage>
        <taxon>Eukaryota</taxon>
        <taxon>Metazoa</taxon>
        <taxon>Ecdysozoa</taxon>
        <taxon>Arthropoda</taxon>
        <taxon>Hexapoda</taxon>
        <taxon>Insecta</taxon>
        <taxon>Pterygota</taxon>
        <taxon>Neoptera</taxon>
        <taxon>Endopterygota</taxon>
        <taxon>Lepidoptera</taxon>
        <taxon>Glossata</taxon>
        <taxon>Ditrysia</taxon>
        <taxon>Tineoidea</taxon>
        <taxon>Psychidae</taxon>
        <taxon>Oiketicinae</taxon>
        <taxon>Eumeta</taxon>
    </lineage>
</organism>
<gene>
    <name evidence="1" type="ORF">EVAR_57661_1</name>
</gene>
<dbReference type="Proteomes" id="UP000299102">
    <property type="component" value="Unassembled WGS sequence"/>
</dbReference>
<reference evidence="1 2" key="1">
    <citation type="journal article" date="2019" name="Commun. Biol.">
        <title>The bagworm genome reveals a unique fibroin gene that provides high tensile strength.</title>
        <authorList>
            <person name="Kono N."/>
            <person name="Nakamura H."/>
            <person name="Ohtoshi R."/>
            <person name="Tomita M."/>
            <person name="Numata K."/>
            <person name="Arakawa K."/>
        </authorList>
    </citation>
    <scope>NUCLEOTIDE SEQUENCE [LARGE SCALE GENOMIC DNA]</scope>
</reference>
<evidence type="ECO:0000313" key="1">
    <source>
        <dbReference type="EMBL" id="GBP80407.1"/>
    </source>
</evidence>
<proteinExistence type="predicted"/>
<comment type="caution">
    <text evidence="1">The sequence shown here is derived from an EMBL/GenBank/DDBJ whole genome shotgun (WGS) entry which is preliminary data.</text>
</comment>
<evidence type="ECO:0000313" key="2">
    <source>
        <dbReference type="Proteomes" id="UP000299102"/>
    </source>
</evidence>
<keyword evidence="2" id="KW-1185">Reference proteome</keyword>
<dbReference type="AlphaFoldDB" id="A0A4C1Z1C0"/>
<sequence>MNEKFLELYVRVRATYAAYGSSRRAGVWEVSRNFQYVNCAAPLLRFAMLVIWTLLDGTKMANVCVNSQAH</sequence>
<name>A0A4C1Z1C0_EUMVA</name>
<protein>
    <submittedName>
        <fullName evidence="1">Uncharacterized protein</fullName>
    </submittedName>
</protein>